<organism evidence="2 3">
    <name type="scientific">Pseudoroseicyclus tamaricis</name>
    <dbReference type="NCBI Taxonomy" id="2705421"/>
    <lineage>
        <taxon>Bacteria</taxon>
        <taxon>Pseudomonadati</taxon>
        <taxon>Pseudomonadota</taxon>
        <taxon>Alphaproteobacteria</taxon>
        <taxon>Rhodobacterales</taxon>
        <taxon>Paracoccaceae</taxon>
        <taxon>Pseudoroseicyclus</taxon>
    </lineage>
</organism>
<evidence type="ECO:0000256" key="1">
    <source>
        <dbReference type="SAM" id="Coils"/>
    </source>
</evidence>
<dbReference type="AlphaFoldDB" id="A0A6B2JW80"/>
<evidence type="ECO:0000313" key="3">
    <source>
        <dbReference type="Proteomes" id="UP000474757"/>
    </source>
</evidence>
<keyword evidence="3" id="KW-1185">Reference proteome</keyword>
<proteinExistence type="predicted"/>
<evidence type="ECO:0008006" key="4">
    <source>
        <dbReference type="Google" id="ProtNLM"/>
    </source>
</evidence>
<protein>
    <recommendedName>
        <fullName evidence="4">Flagellar export protein FliJ</fullName>
    </recommendedName>
</protein>
<dbReference type="RefSeq" id="WP_163895608.1">
    <property type="nucleotide sequence ID" value="NZ_JAAFYS010000004.1"/>
</dbReference>
<evidence type="ECO:0000313" key="2">
    <source>
        <dbReference type="EMBL" id="NDV02538.1"/>
    </source>
</evidence>
<accession>A0A6B2JW80</accession>
<keyword evidence="1" id="KW-0175">Coiled coil</keyword>
<dbReference type="Proteomes" id="UP000474757">
    <property type="component" value="Unassembled WGS sequence"/>
</dbReference>
<gene>
    <name evidence="2" type="ORF">GZA08_16330</name>
</gene>
<reference evidence="2 3" key="1">
    <citation type="submission" date="2020-02" db="EMBL/GenBank/DDBJ databases">
        <title>Pseudoroseicyclus tamarix, sp. nov., isolated from offshore sediment of a Tamarix chinensis forest.</title>
        <authorList>
            <person name="Gai Y."/>
        </authorList>
    </citation>
    <scope>NUCLEOTIDE SEQUENCE [LARGE SCALE GENOMIC DNA]</scope>
    <source>
        <strain evidence="2 3">CLL3-39</strain>
    </source>
</reference>
<comment type="caution">
    <text evidence="2">The sequence shown here is derived from an EMBL/GenBank/DDBJ whole genome shotgun (WGS) entry which is preliminary data.</text>
</comment>
<name>A0A6B2JW80_9RHOB</name>
<sequence length="129" mass="14522">MSRAQQMAALAELADARFRAEQGKLAAIRRRMGEVETQLAELARARSGRPALAPNDPAARAGADLKWQSWIETRLKALNMELARLRAQEAEERARLAKLFGQSVAAQRLSERLAEEDERQGEARAERQW</sequence>
<dbReference type="EMBL" id="JAAGAB010000004">
    <property type="protein sequence ID" value="NDV02538.1"/>
    <property type="molecule type" value="Genomic_DNA"/>
</dbReference>
<feature type="coiled-coil region" evidence="1">
    <location>
        <begin position="75"/>
        <end position="126"/>
    </location>
</feature>